<keyword evidence="3" id="KW-1185">Reference proteome</keyword>
<protein>
    <submittedName>
        <fullName evidence="2">Uncharacterized protein</fullName>
    </submittedName>
</protein>
<accession>A0ABS2ATE6</accession>
<sequence>MRSFATALFRAVAAVIGAVADRLTPWAPSGDLAAQRAWLLRPGAEPLMRPALSRREPRRRHRHGGYGNAGAGLVPH</sequence>
<evidence type="ECO:0000313" key="3">
    <source>
        <dbReference type="Proteomes" id="UP000632138"/>
    </source>
</evidence>
<name>A0ABS2ATE6_9ACTN</name>
<proteinExistence type="predicted"/>
<dbReference type="EMBL" id="JAENHP010000031">
    <property type="protein sequence ID" value="MBM2623094.1"/>
    <property type="molecule type" value="Genomic_DNA"/>
</dbReference>
<organism evidence="2 3">
    <name type="scientific">Paractinoplanes ovalisporus</name>
    <dbReference type="NCBI Taxonomy" id="2810368"/>
    <lineage>
        <taxon>Bacteria</taxon>
        <taxon>Bacillati</taxon>
        <taxon>Actinomycetota</taxon>
        <taxon>Actinomycetes</taxon>
        <taxon>Micromonosporales</taxon>
        <taxon>Micromonosporaceae</taxon>
        <taxon>Paractinoplanes</taxon>
    </lineage>
</organism>
<dbReference type="RefSeq" id="WP_203383443.1">
    <property type="nucleotide sequence ID" value="NZ_JAENHP010000031.1"/>
</dbReference>
<feature type="region of interest" description="Disordered" evidence="1">
    <location>
        <begin position="49"/>
        <end position="76"/>
    </location>
</feature>
<dbReference type="Proteomes" id="UP000632138">
    <property type="component" value="Unassembled WGS sequence"/>
</dbReference>
<comment type="caution">
    <text evidence="2">The sequence shown here is derived from an EMBL/GenBank/DDBJ whole genome shotgun (WGS) entry which is preliminary data.</text>
</comment>
<evidence type="ECO:0000313" key="2">
    <source>
        <dbReference type="EMBL" id="MBM2623094.1"/>
    </source>
</evidence>
<reference evidence="2 3" key="1">
    <citation type="submission" date="2021-01" db="EMBL/GenBank/DDBJ databases">
        <title>Actinoplanes sp. nov. LDG1-06 isolated from lichen.</title>
        <authorList>
            <person name="Saeng-In P."/>
            <person name="Phongsopitanun W."/>
            <person name="Kanchanasin P."/>
            <person name="Yuki M."/>
            <person name="Kudo T."/>
            <person name="Ohkuma M."/>
            <person name="Tanasupawat S."/>
        </authorList>
    </citation>
    <scope>NUCLEOTIDE SEQUENCE [LARGE SCALE GENOMIC DNA]</scope>
    <source>
        <strain evidence="2 3">LDG1-06</strain>
    </source>
</reference>
<evidence type="ECO:0000256" key="1">
    <source>
        <dbReference type="SAM" id="MobiDB-lite"/>
    </source>
</evidence>
<gene>
    <name evidence="2" type="ORF">JIG36_47100</name>
</gene>